<keyword evidence="4" id="KW-1185">Reference proteome</keyword>
<reference evidence="3" key="1">
    <citation type="submission" date="2022-09" db="EMBL/GenBank/DDBJ databases">
        <title>Fusarium specimens isolated from Avocado Roots.</title>
        <authorList>
            <person name="Stajich J."/>
            <person name="Roper C."/>
            <person name="Heimlech-Rivalta G."/>
        </authorList>
    </citation>
    <scope>NUCLEOTIDE SEQUENCE</scope>
    <source>
        <strain evidence="3">CF00136</strain>
    </source>
</reference>
<dbReference type="InterPro" id="IPR058348">
    <property type="entry name" value="DUF8035"/>
</dbReference>
<comment type="caution">
    <text evidence="3">The sequence shown here is derived from an EMBL/GenBank/DDBJ whole genome shotgun (WGS) entry which is preliminary data.</text>
</comment>
<feature type="compositionally biased region" description="Basic and acidic residues" evidence="1">
    <location>
        <begin position="93"/>
        <end position="118"/>
    </location>
</feature>
<evidence type="ECO:0000259" key="2">
    <source>
        <dbReference type="Pfam" id="PF26118"/>
    </source>
</evidence>
<dbReference type="OrthoDB" id="5428245at2759"/>
<feature type="region of interest" description="Disordered" evidence="1">
    <location>
        <begin position="93"/>
        <end position="136"/>
    </location>
</feature>
<protein>
    <recommendedName>
        <fullName evidence="2">DUF8035 domain-containing protein</fullName>
    </recommendedName>
</protein>
<evidence type="ECO:0000313" key="3">
    <source>
        <dbReference type="EMBL" id="KAJ4256082.1"/>
    </source>
</evidence>
<evidence type="ECO:0000313" key="4">
    <source>
        <dbReference type="Proteomes" id="UP001152049"/>
    </source>
</evidence>
<dbReference type="Pfam" id="PF26118">
    <property type="entry name" value="DUF8035"/>
    <property type="match status" value="1"/>
</dbReference>
<dbReference type="EMBL" id="JAOQAZ010000019">
    <property type="protein sequence ID" value="KAJ4256082.1"/>
    <property type="molecule type" value="Genomic_DNA"/>
</dbReference>
<organism evidence="3 4">
    <name type="scientific">Fusarium torreyae</name>
    <dbReference type="NCBI Taxonomy" id="1237075"/>
    <lineage>
        <taxon>Eukaryota</taxon>
        <taxon>Fungi</taxon>
        <taxon>Dikarya</taxon>
        <taxon>Ascomycota</taxon>
        <taxon>Pezizomycotina</taxon>
        <taxon>Sordariomycetes</taxon>
        <taxon>Hypocreomycetidae</taxon>
        <taxon>Hypocreales</taxon>
        <taxon>Nectriaceae</taxon>
        <taxon>Fusarium</taxon>
    </lineage>
</organism>
<feature type="region of interest" description="Disordered" evidence="1">
    <location>
        <begin position="1"/>
        <end position="43"/>
    </location>
</feature>
<dbReference type="Proteomes" id="UP001152049">
    <property type="component" value="Unassembled WGS sequence"/>
</dbReference>
<evidence type="ECO:0000256" key="1">
    <source>
        <dbReference type="SAM" id="MobiDB-lite"/>
    </source>
</evidence>
<proteinExistence type="predicted"/>
<feature type="domain" description="DUF8035" evidence="2">
    <location>
        <begin position="38"/>
        <end position="92"/>
    </location>
</feature>
<dbReference type="AlphaFoldDB" id="A0A9W8RXL5"/>
<accession>A0A9W8RXL5</accession>
<name>A0A9W8RXL5_9HYPO</name>
<sequence length="245" mass="26886">MSHTSERVGIGCTPPESAYSTSTGSSSSTSSVRSAYPKKGKTRIPSKLVSRQAILDLGYPFFEEGNTIIIQQALGQDNIDELLKASENYKKAELETHEARNPARDTVRKIPLDTDKDGSGTMGNDIPFPPLSNNLRDDQNVPSGTSGSMMRPWINQVLTSGFLRLSNNRKQEEIQSTNPVASDVHQAWVSPQAILEDGTLSSNLFNIHAAEYYQGEIGTHRTTLLCPDRPYISGEGASSVKMRWL</sequence>
<gene>
    <name evidence="3" type="ORF">NW762_009158</name>
</gene>
<feature type="compositionally biased region" description="Low complexity" evidence="1">
    <location>
        <begin position="20"/>
        <end position="31"/>
    </location>
</feature>